<dbReference type="InterPro" id="IPR045262">
    <property type="entry name" value="STP/PLT_plant"/>
</dbReference>
<keyword evidence="7 11" id="KW-1133">Transmembrane helix</keyword>
<feature type="transmembrane region" description="Helical" evidence="11">
    <location>
        <begin position="435"/>
        <end position="456"/>
    </location>
</feature>
<dbReference type="Proteomes" id="UP000247498">
    <property type="component" value="Unassembled WGS sequence"/>
</dbReference>
<dbReference type="SUPFAM" id="SSF103473">
    <property type="entry name" value="MFS general substrate transporter"/>
    <property type="match status" value="1"/>
</dbReference>
<feature type="transmembrane region" description="Helical" evidence="11">
    <location>
        <begin position="125"/>
        <end position="142"/>
    </location>
</feature>
<gene>
    <name evidence="13" type="ORF">Rsub_05982</name>
</gene>
<dbReference type="AlphaFoldDB" id="A0A2V0P5W5"/>
<reference evidence="13 14" key="1">
    <citation type="journal article" date="2018" name="Sci. Rep.">
        <title>Raphidocelis subcapitata (=Pseudokirchneriella subcapitata) provides an insight into genome evolution and environmental adaptations in the Sphaeropleales.</title>
        <authorList>
            <person name="Suzuki S."/>
            <person name="Yamaguchi H."/>
            <person name="Nakajima N."/>
            <person name="Kawachi M."/>
        </authorList>
    </citation>
    <scope>NUCLEOTIDE SEQUENCE [LARGE SCALE GENOMIC DNA]</scope>
    <source>
        <strain evidence="13 14">NIES-35</strain>
    </source>
</reference>
<evidence type="ECO:0000256" key="3">
    <source>
        <dbReference type="ARBA" id="ARBA00022448"/>
    </source>
</evidence>
<feature type="region of interest" description="Disordered" evidence="10">
    <location>
        <begin position="507"/>
        <end position="528"/>
    </location>
</feature>
<dbReference type="InterPro" id="IPR044778">
    <property type="entry name" value="MFS_STP/MST-like_plant"/>
</dbReference>
<feature type="transmembrane region" description="Helical" evidence="11">
    <location>
        <begin position="306"/>
        <end position="327"/>
    </location>
</feature>
<feature type="transmembrane region" description="Helical" evidence="11">
    <location>
        <begin position="269"/>
        <end position="291"/>
    </location>
</feature>
<comment type="caution">
    <text evidence="13">The sequence shown here is derived from an EMBL/GenBank/DDBJ whole genome shotgun (WGS) entry which is preliminary data.</text>
</comment>
<name>A0A2V0P5W5_9CHLO</name>
<feature type="transmembrane region" description="Helical" evidence="11">
    <location>
        <begin position="65"/>
        <end position="86"/>
    </location>
</feature>
<evidence type="ECO:0000256" key="4">
    <source>
        <dbReference type="ARBA" id="ARBA00022597"/>
    </source>
</evidence>
<organism evidence="13 14">
    <name type="scientific">Raphidocelis subcapitata</name>
    <dbReference type="NCBI Taxonomy" id="307507"/>
    <lineage>
        <taxon>Eukaryota</taxon>
        <taxon>Viridiplantae</taxon>
        <taxon>Chlorophyta</taxon>
        <taxon>core chlorophytes</taxon>
        <taxon>Chlorophyceae</taxon>
        <taxon>CS clade</taxon>
        <taxon>Sphaeropleales</taxon>
        <taxon>Selenastraceae</taxon>
        <taxon>Raphidocelis</taxon>
    </lineage>
</organism>
<dbReference type="PANTHER" id="PTHR23500:SF357">
    <property type="entry name" value="IP12678P"/>
    <property type="match status" value="1"/>
</dbReference>
<keyword evidence="14" id="KW-1185">Reference proteome</keyword>
<dbReference type="PROSITE" id="PS00217">
    <property type="entry name" value="SUGAR_TRANSPORT_2"/>
    <property type="match status" value="1"/>
</dbReference>
<accession>A0A2V0P5W5</accession>
<dbReference type="PROSITE" id="PS50850">
    <property type="entry name" value="MFS"/>
    <property type="match status" value="1"/>
</dbReference>
<dbReference type="EMBL" id="BDRX01000039">
    <property type="protein sequence ID" value="GBF93250.1"/>
    <property type="molecule type" value="Genomic_DNA"/>
</dbReference>
<sequence>MTPYVLVACFVGACTGLVFGYDIGVAGGVVAMPEFQKTFFPAVYEATTQPRDAGHSPFCKYDDPVISLFVSVLFLAGIPGAFLGSWTNAWYGRRPTMIFGGACFFGGAVLMSAAVHVAMLVVGRILLGVGVGMCVQCGPLFLSELAPAHLRGMFNVQFQLFITLGILSGQVVNYLTQHSVIGWRLSLGIAAAPALLLMLGCILVPETPNSLVERGHEDKARAVLAKIRGTDAAAVEPELEDIADAARMARATARGAWPTLFRRRYLPQLVMTIALPLFNQFDGINSIMFYAPQLFDAMGQGASQALLTHVIIGAVNVGTTLVAVFTVDSLGRKFWLVEASFQMLLAEIAMTSVVATQMGADGKLPPAATIGLLVVVCVFIAGHAWGWGPMAWLVVSELHPLHTRAAGTALGTMVNFFMTFIIGQFWLSLMCACKAYVFLFFAGWLLFMGVFTLLFLPETKGVPIEGVEELFKKHWFWGKVMKRTYALDSEAEARDDLATRDASPVRVTVAPGGGKAKGAAARHELRDA</sequence>
<comment type="similarity">
    <text evidence="2 9">Belongs to the major facilitator superfamily. Sugar transporter (TC 2.A.1.1) family.</text>
</comment>
<evidence type="ECO:0000256" key="7">
    <source>
        <dbReference type="ARBA" id="ARBA00022989"/>
    </source>
</evidence>
<dbReference type="GO" id="GO:0015145">
    <property type="term" value="F:monosaccharide transmembrane transporter activity"/>
    <property type="evidence" value="ECO:0007669"/>
    <property type="project" value="InterPro"/>
</dbReference>
<protein>
    <recommendedName>
        <fullName evidence="12">Major facilitator superfamily (MFS) profile domain-containing protein</fullName>
    </recommendedName>
</protein>
<evidence type="ECO:0000256" key="2">
    <source>
        <dbReference type="ARBA" id="ARBA00010992"/>
    </source>
</evidence>
<evidence type="ECO:0000313" key="13">
    <source>
        <dbReference type="EMBL" id="GBF93250.1"/>
    </source>
</evidence>
<dbReference type="InterPro" id="IPR005829">
    <property type="entry name" value="Sugar_transporter_CS"/>
</dbReference>
<evidence type="ECO:0000256" key="10">
    <source>
        <dbReference type="SAM" id="MobiDB-lite"/>
    </source>
</evidence>
<evidence type="ECO:0000256" key="1">
    <source>
        <dbReference type="ARBA" id="ARBA00004141"/>
    </source>
</evidence>
<evidence type="ECO:0000256" key="5">
    <source>
        <dbReference type="ARBA" id="ARBA00022692"/>
    </source>
</evidence>
<keyword evidence="6" id="KW-0769">Symport</keyword>
<dbReference type="FunFam" id="1.20.1250.20:FF:000002">
    <property type="entry name" value="Sugar transport protein 13"/>
    <property type="match status" value="1"/>
</dbReference>
<dbReference type="InterPro" id="IPR003663">
    <property type="entry name" value="Sugar/inositol_transpt"/>
</dbReference>
<dbReference type="PROSITE" id="PS00216">
    <property type="entry name" value="SUGAR_TRANSPORT_1"/>
    <property type="match status" value="1"/>
</dbReference>
<dbReference type="InterPro" id="IPR005828">
    <property type="entry name" value="MFS_sugar_transport-like"/>
</dbReference>
<feature type="transmembrane region" description="Helical" evidence="11">
    <location>
        <begin position="407"/>
        <end position="429"/>
    </location>
</feature>
<feature type="transmembrane region" description="Helical" evidence="11">
    <location>
        <begin position="181"/>
        <end position="204"/>
    </location>
</feature>
<dbReference type="InterPro" id="IPR020846">
    <property type="entry name" value="MFS_dom"/>
</dbReference>
<evidence type="ECO:0000256" key="11">
    <source>
        <dbReference type="SAM" id="Phobius"/>
    </source>
</evidence>
<dbReference type="OrthoDB" id="5296287at2759"/>
<comment type="subcellular location">
    <subcellularLocation>
        <location evidence="1">Membrane</location>
        <topology evidence="1">Multi-pass membrane protein</topology>
    </subcellularLocation>
</comment>
<keyword evidence="8 11" id="KW-0472">Membrane</keyword>
<evidence type="ECO:0000313" key="14">
    <source>
        <dbReference type="Proteomes" id="UP000247498"/>
    </source>
</evidence>
<dbReference type="InParanoid" id="A0A2V0P5W5"/>
<feature type="transmembrane region" description="Helical" evidence="11">
    <location>
        <begin position="367"/>
        <end position="395"/>
    </location>
</feature>
<dbReference type="CDD" id="cd17361">
    <property type="entry name" value="MFS_STP"/>
    <property type="match status" value="1"/>
</dbReference>
<dbReference type="InterPro" id="IPR036259">
    <property type="entry name" value="MFS_trans_sf"/>
</dbReference>
<feature type="domain" description="Major facilitator superfamily (MFS) profile" evidence="12">
    <location>
        <begin position="8"/>
        <end position="460"/>
    </location>
</feature>
<dbReference type="GO" id="GO:0016020">
    <property type="term" value="C:membrane"/>
    <property type="evidence" value="ECO:0007669"/>
    <property type="project" value="UniProtKB-SubCell"/>
</dbReference>
<evidence type="ECO:0000256" key="9">
    <source>
        <dbReference type="RuleBase" id="RU003346"/>
    </source>
</evidence>
<keyword evidence="3 9" id="KW-0813">Transport</keyword>
<dbReference type="PRINTS" id="PR00171">
    <property type="entry name" value="SUGRTRNSPORT"/>
</dbReference>
<evidence type="ECO:0000256" key="6">
    <source>
        <dbReference type="ARBA" id="ARBA00022847"/>
    </source>
</evidence>
<dbReference type="NCBIfam" id="TIGR00879">
    <property type="entry name" value="SP"/>
    <property type="match status" value="1"/>
</dbReference>
<evidence type="ECO:0000256" key="8">
    <source>
        <dbReference type="ARBA" id="ARBA00023136"/>
    </source>
</evidence>
<dbReference type="Pfam" id="PF00083">
    <property type="entry name" value="Sugar_tr"/>
    <property type="match status" value="1"/>
</dbReference>
<keyword evidence="5 11" id="KW-0812">Transmembrane</keyword>
<proteinExistence type="inferred from homology"/>
<dbReference type="GO" id="GO:0015293">
    <property type="term" value="F:symporter activity"/>
    <property type="evidence" value="ECO:0007669"/>
    <property type="project" value="UniProtKB-KW"/>
</dbReference>
<feature type="transmembrane region" description="Helical" evidence="11">
    <location>
        <begin position="154"/>
        <end position="175"/>
    </location>
</feature>
<evidence type="ECO:0000259" key="12">
    <source>
        <dbReference type="PROSITE" id="PS50850"/>
    </source>
</evidence>
<dbReference type="PANTHER" id="PTHR23500">
    <property type="entry name" value="SOLUTE CARRIER FAMILY 2, FACILITATED GLUCOSE TRANSPORTER"/>
    <property type="match status" value="1"/>
</dbReference>
<dbReference type="Gene3D" id="1.20.1250.20">
    <property type="entry name" value="MFS general substrate transporter like domains"/>
    <property type="match status" value="1"/>
</dbReference>
<keyword evidence="4" id="KW-0762">Sugar transport</keyword>
<feature type="transmembrane region" description="Helical" evidence="11">
    <location>
        <begin position="98"/>
        <end position="119"/>
    </location>
</feature>